<dbReference type="RefSeq" id="WP_111594105.1">
    <property type="nucleotide sequence ID" value="NZ_QLMA01000007.1"/>
</dbReference>
<evidence type="ECO:0000313" key="3">
    <source>
        <dbReference type="Proteomes" id="UP000249819"/>
    </source>
</evidence>
<dbReference type="GO" id="GO:0008703">
    <property type="term" value="F:5-amino-6-(5-phosphoribosylamino)uracil reductase activity"/>
    <property type="evidence" value="ECO:0007669"/>
    <property type="project" value="InterPro"/>
</dbReference>
<dbReference type="Gene3D" id="3.40.430.10">
    <property type="entry name" value="Dihydrofolate Reductase, subunit A"/>
    <property type="match status" value="1"/>
</dbReference>
<evidence type="ECO:0000313" key="2">
    <source>
        <dbReference type="EMBL" id="RAJ77523.1"/>
    </source>
</evidence>
<dbReference type="PANTHER" id="PTHR38011:SF11">
    <property type="entry name" value="2,5-DIAMINO-6-RIBOSYLAMINO-4(3H)-PYRIMIDINONE 5'-PHOSPHATE REDUCTASE"/>
    <property type="match status" value="1"/>
</dbReference>
<dbReference type="Proteomes" id="UP000249819">
    <property type="component" value="Unassembled WGS sequence"/>
</dbReference>
<dbReference type="InterPro" id="IPR002734">
    <property type="entry name" value="RibDG_C"/>
</dbReference>
<gene>
    <name evidence="2" type="ORF">CLV59_107290</name>
</gene>
<dbReference type="InterPro" id="IPR050765">
    <property type="entry name" value="Riboflavin_Biosynth_HTPR"/>
</dbReference>
<name>A0A327VR57_9BACT</name>
<keyword evidence="3" id="KW-1185">Reference proteome</keyword>
<dbReference type="Pfam" id="PF01872">
    <property type="entry name" value="RibD_C"/>
    <property type="match status" value="1"/>
</dbReference>
<dbReference type="SUPFAM" id="SSF53597">
    <property type="entry name" value="Dihydrofolate reductase-like"/>
    <property type="match status" value="1"/>
</dbReference>
<proteinExistence type="predicted"/>
<evidence type="ECO:0000259" key="1">
    <source>
        <dbReference type="Pfam" id="PF01872"/>
    </source>
</evidence>
<reference evidence="2 3" key="1">
    <citation type="submission" date="2018-06" db="EMBL/GenBank/DDBJ databases">
        <title>Genomic Encyclopedia of Archaeal and Bacterial Type Strains, Phase II (KMG-II): from individual species to whole genera.</title>
        <authorList>
            <person name="Goeker M."/>
        </authorList>
    </citation>
    <scope>NUCLEOTIDE SEQUENCE [LARGE SCALE GENOMIC DNA]</scope>
    <source>
        <strain evidence="2 3">DSM 29821</strain>
    </source>
</reference>
<comment type="caution">
    <text evidence="2">The sequence shown here is derived from an EMBL/GenBank/DDBJ whole genome shotgun (WGS) entry which is preliminary data.</text>
</comment>
<dbReference type="OrthoDB" id="195113at2"/>
<dbReference type="InterPro" id="IPR024072">
    <property type="entry name" value="DHFR-like_dom_sf"/>
</dbReference>
<accession>A0A327VR57</accession>
<dbReference type="AlphaFoldDB" id="A0A327VR57"/>
<organism evidence="2 3">
    <name type="scientific">Chitinophaga dinghuensis</name>
    <dbReference type="NCBI Taxonomy" id="1539050"/>
    <lineage>
        <taxon>Bacteria</taxon>
        <taxon>Pseudomonadati</taxon>
        <taxon>Bacteroidota</taxon>
        <taxon>Chitinophagia</taxon>
        <taxon>Chitinophagales</taxon>
        <taxon>Chitinophagaceae</taxon>
        <taxon>Chitinophaga</taxon>
    </lineage>
</organism>
<protein>
    <submittedName>
        <fullName evidence="2">Dihydrofolate reductase</fullName>
    </submittedName>
</protein>
<sequence>MRKLTSFQFLTLNGFFSDATGNTSWSSQGDEQRDFALDKMEAEHILLFGRKTYEHMINWWPTEAARKADPEMAAGMNNAEKIVFSNKLKKAEWQNTRIVSGDIIEEVRRLKNTPGKNLALLGSGSILTQFAENHLIDELELMMNPIAIGDGHTLFGGLKKEIPLQLLSTKAFHNGVVLLKYIPAKLHYPEEGR</sequence>
<feature type="domain" description="Bacterial bifunctional deaminase-reductase C-terminal" evidence="1">
    <location>
        <begin position="3"/>
        <end position="178"/>
    </location>
</feature>
<dbReference type="EMBL" id="QLMA01000007">
    <property type="protein sequence ID" value="RAJ77523.1"/>
    <property type="molecule type" value="Genomic_DNA"/>
</dbReference>
<dbReference type="GO" id="GO:0009231">
    <property type="term" value="P:riboflavin biosynthetic process"/>
    <property type="evidence" value="ECO:0007669"/>
    <property type="project" value="InterPro"/>
</dbReference>
<dbReference type="PANTHER" id="PTHR38011">
    <property type="entry name" value="DIHYDROFOLATE REDUCTASE FAMILY PROTEIN (AFU_ORTHOLOGUE AFUA_8G06820)"/>
    <property type="match status" value="1"/>
</dbReference>